<comment type="caution">
    <text evidence="6">The sequence shown here is derived from an EMBL/GenBank/DDBJ whole genome shotgun (WGS) entry which is preliminary data.</text>
</comment>
<dbReference type="Gene3D" id="3.40.50.300">
    <property type="entry name" value="P-loop containing nucleotide triphosphate hydrolases"/>
    <property type="match status" value="1"/>
</dbReference>
<reference evidence="6" key="1">
    <citation type="submission" date="2020-09" db="EMBL/GenBank/DDBJ databases">
        <authorList>
            <person name="Kim M.K."/>
        </authorList>
    </citation>
    <scope>NUCLEOTIDE SEQUENCE</scope>
    <source>
        <strain evidence="6">BT702</strain>
    </source>
</reference>
<dbReference type="PANTHER" id="PTHR22683:SF41">
    <property type="entry name" value="DNA TRANSLOCASE FTSK"/>
    <property type="match status" value="1"/>
</dbReference>
<dbReference type="InterPro" id="IPR027417">
    <property type="entry name" value="P-loop_NTPase"/>
</dbReference>
<feature type="domain" description="FtsK" evidence="5">
    <location>
        <begin position="1392"/>
        <end position="1584"/>
    </location>
</feature>
<name>A0A927AV32_9BACT</name>
<feature type="binding site" evidence="3">
    <location>
        <begin position="1410"/>
        <end position="1417"/>
    </location>
    <ligand>
        <name>ATP</name>
        <dbReference type="ChEBI" id="CHEBI:30616"/>
    </ligand>
</feature>
<dbReference type="Proteomes" id="UP000598820">
    <property type="component" value="Unassembled WGS sequence"/>
</dbReference>
<dbReference type="PANTHER" id="PTHR22683">
    <property type="entry name" value="SPORULATION PROTEIN RELATED"/>
    <property type="match status" value="1"/>
</dbReference>
<keyword evidence="1 3" id="KW-0547">Nucleotide-binding</keyword>
<dbReference type="EMBL" id="JACWZY010000040">
    <property type="protein sequence ID" value="MBD2704944.1"/>
    <property type="molecule type" value="Genomic_DNA"/>
</dbReference>
<evidence type="ECO:0000256" key="3">
    <source>
        <dbReference type="PROSITE-ProRule" id="PRU00289"/>
    </source>
</evidence>
<feature type="coiled-coil region" evidence="4">
    <location>
        <begin position="1463"/>
        <end position="1490"/>
    </location>
</feature>
<evidence type="ECO:0000256" key="2">
    <source>
        <dbReference type="ARBA" id="ARBA00022840"/>
    </source>
</evidence>
<dbReference type="SMART" id="SM00382">
    <property type="entry name" value="AAA"/>
    <property type="match status" value="1"/>
</dbReference>
<evidence type="ECO:0000256" key="1">
    <source>
        <dbReference type="ARBA" id="ARBA00022741"/>
    </source>
</evidence>
<keyword evidence="2 3" id="KW-0067">ATP-binding</keyword>
<dbReference type="GO" id="GO:0005524">
    <property type="term" value="F:ATP binding"/>
    <property type="evidence" value="ECO:0007669"/>
    <property type="project" value="UniProtKB-UniRule"/>
</dbReference>
<proteinExistence type="predicted"/>
<gene>
    <name evidence="6" type="ORF">IC229_30210</name>
</gene>
<keyword evidence="4" id="KW-0175">Coiled coil</keyword>
<evidence type="ECO:0000256" key="4">
    <source>
        <dbReference type="SAM" id="Coils"/>
    </source>
</evidence>
<protein>
    <submittedName>
        <fullName evidence="6">DNA translocase FtsK</fullName>
    </submittedName>
</protein>
<dbReference type="SUPFAM" id="SSF52540">
    <property type="entry name" value="P-loop containing nucleoside triphosphate hydrolases"/>
    <property type="match status" value="1"/>
</dbReference>
<dbReference type="PROSITE" id="PS50901">
    <property type="entry name" value="FTSK"/>
    <property type="match status" value="1"/>
</dbReference>
<organism evidence="6 7">
    <name type="scientific">Spirosoma profusum</name>
    <dbReference type="NCBI Taxonomy" id="2771354"/>
    <lineage>
        <taxon>Bacteria</taxon>
        <taxon>Pseudomonadati</taxon>
        <taxon>Bacteroidota</taxon>
        <taxon>Cytophagia</taxon>
        <taxon>Cytophagales</taxon>
        <taxon>Cytophagaceae</taxon>
        <taxon>Spirosoma</taxon>
    </lineage>
</organism>
<dbReference type="InterPro" id="IPR050206">
    <property type="entry name" value="FtsK/SpoIIIE/SftA"/>
</dbReference>
<evidence type="ECO:0000259" key="5">
    <source>
        <dbReference type="PROSITE" id="PS50901"/>
    </source>
</evidence>
<accession>A0A927AV32</accession>
<keyword evidence="7" id="KW-1185">Reference proteome</keyword>
<dbReference type="InterPro" id="IPR002543">
    <property type="entry name" value="FtsK_dom"/>
</dbReference>
<dbReference type="InterPro" id="IPR003593">
    <property type="entry name" value="AAA+_ATPase"/>
</dbReference>
<evidence type="ECO:0000313" key="7">
    <source>
        <dbReference type="Proteomes" id="UP000598820"/>
    </source>
</evidence>
<sequence>MSMTNLWVRIASENFLLSDLDRIIWEKALEGLSVLSFVTLERFSNYVVSVKELVDIEGLPMLQALGAALPTLQIPRSTTYFDDIPEKKRTQPSQWRNRFEEAYRKRTPYLRKYTPSQSQLSKEDLLKAFERVKESIPDLYHPIVLAFIDSPTGWHAETSALAQLEWDSIEPLFDGLKREKVNLGTLTSQFYTDKEPEELLSEDEVDFLARLSKKPSTKPDGEGREFYENHRNELKENGKLKSIWDRFIFGTPLESDDFLAGLALSLERLFARNEDIANRRLEIHTDWRSNSDLEKINTDAGNYFAARYKGVDKICGHKVSWHVGKLFDYAKVVEEWRTRKKDKYTPNRSVAKSALQVKFSLKLFVDYPDGRSEEYPAQLIWKYNPNQIIAEFKNDWTRLSSKPFVFCSATREPTSAKGRQQIINLNDVRTLVPVFGKSRGSLVPTYKAERDLALHWEKNLQNARQQGLLSTQVCDAIEQYWARFKKTYSQAVQGFQELGLSDANLIHQATLWSDLIALICQEAKGDYSREKLLRPLLQIGSVTVAGEPSAEIIAPWHPLRLMAIAVKAQYVGRLIDRFLTAEEVRFGDTGRLYFRELSEDLEHPFYPEVALSWRETRPELLTYTDKCGDYTLHELPRVNENNSEETSENPTDAANCVSDLVKRYLALHPHESANLSVVLYNCDSARLPQTVVDKLGSLYEEEEEVCCQVVLMHQTTPKLSQLYQRIVESADTDVDAYNASESTRDFMARLRISISIEQAVPPNPQDGCPNDIVFSQDVISRHAKVRWFSEKAYVLPAEDLLPARYSRRRPGASDDMKSVVYLCCPVQTISGWNYLTAMTTFIEGDWDGNTEKRLLPARQLDFQDGKMRQIFDETHNLGNWVVNYDELLDRRQLLNQNVRVIRYKQLATQGRNLVISSKAPLGLLLSMVRSRLRSLNLGLTSNLERELAQRFIDEANDVSGDIVLRAAKRGRNASELIGVVLSRYLIRHEVGLDRNIGWYFLDDYSEWLGQKEEQIADILALSPSQDEDGNFTLMVLVSESKYIDYASLIGGKKNSAKQLRDTVIRIEDAIFGTPARFDRELWLSRLSDLLLDGVLFPANAPLALTDWRQAIRAGKCAIWIRGYSHVFVSGPLESPSCSEAIKLNGLENAYQEIFDTEQLKELILLYQQNLSPLPLRLTNLDFPDWQEVEYKTPISGKIVKEPKQIISATQTSTNSTKSKPSIINSTEVTATQEAINTLKNDTDIKEENVVNTALIRNWAYPALNNLLEVKQYYDSSTDLAWLKTVEVRCKAALQGFNLQAKLVSSSLTPNAALLRFQGSANLTVDQVIRKITEFKTTYGLSVISVQPQPGLVVLSIERPERKLVAIEEIWSRWTIKEGSNQELAIAIREDNGEIMFLSPQKNAPHTLIAGSTGSGKSVLMQNIILSIAATNRPSQAKIILVDPKLGVDYFALEGLPHLTHGIVDDQDQALDILKQLVDEMNDRYRRFRETRTSNLAAYNQKVPEGDRLPTIWVIHDEFAEWMMIEDYKQQVTSIVARLGVKARAAGIYLVFAAQRPDANVMPMQLRANLGNRLILRVDSEGTSEIALGEKGAERLLGKGHLLAKLEGESTLLFGQVPFVSEQFLNDFLGVIQEEH</sequence>
<dbReference type="GO" id="GO:0003677">
    <property type="term" value="F:DNA binding"/>
    <property type="evidence" value="ECO:0007669"/>
    <property type="project" value="InterPro"/>
</dbReference>
<dbReference type="Pfam" id="PF01580">
    <property type="entry name" value="FtsK_SpoIIIE"/>
    <property type="match status" value="1"/>
</dbReference>
<evidence type="ECO:0000313" key="6">
    <source>
        <dbReference type="EMBL" id="MBD2704944.1"/>
    </source>
</evidence>
<dbReference type="CDD" id="cd01127">
    <property type="entry name" value="TrwB_TraG_TraD_VirD4"/>
    <property type="match status" value="1"/>
</dbReference>